<evidence type="ECO:0000313" key="3">
    <source>
        <dbReference type="Proteomes" id="UP001058650"/>
    </source>
</evidence>
<accession>A0ABY5U6Q4</accession>
<name>A0ABY5U6Q4_LACSH</name>
<dbReference type="Proteomes" id="UP001058650">
    <property type="component" value="Plasmid unnamed"/>
</dbReference>
<dbReference type="EMBL" id="CP103867">
    <property type="protein sequence ID" value="UWE05323.1"/>
    <property type="molecule type" value="Genomic_DNA"/>
</dbReference>
<reference evidence="2" key="1">
    <citation type="submission" date="2022-08" db="EMBL/GenBank/DDBJ databases">
        <title>The complete genome sequence of the thermophilic bacterium Laceyella sacchari FBKL4.010 reveals the basis for tetramethylpyrazine biosynthesis in Moutai-flavor Daqu.</title>
        <authorList>
            <person name="Li D."/>
            <person name="Huang W."/>
            <person name="Wang C."/>
            <person name="Qiu S."/>
        </authorList>
    </citation>
    <scope>NUCLEOTIDE SEQUENCE</scope>
    <source>
        <strain evidence="2">FBKL4.014</strain>
        <plasmid evidence="2">unnamed</plasmid>
    </source>
</reference>
<gene>
    <name evidence="2" type="ORF">NYR52_16525</name>
</gene>
<feature type="compositionally biased region" description="Polar residues" evidence="1">
    <location>
        <begin position="16"/>
        <end position="26"/>
    </location>
</feature>
<evidence type="ECO:0000256" key="1">
    <source>
        <dbReference type="SAM" id="MobiDB-lite"/>
    </source>
</evidence>
<evidence type="ECO:0000313" key="2">
    <source>
        <dbReference type="EMBL" id="UWE05323.1"/>
    </source>
</evidence>
<geneLocation type="plasmid" evidence="2 3">
    <name>unnamed</name>
</geneLocation>
<dbReference type="RefSeq" id="WP_259436817.1">
    <property type="nucleotide sequence ID" value="NZ_CP103867.1"/>
</dbReference>
<feature type="region of interest" description="Disordered" evidence="1">
    <location>
        <begin position="13"/>
        <end position="36"/>
    </location>
</feature>
<protein>
    <recommendedName>
        <fullName evidence="4">CopG family transcriptional regulator</fullName>
    </recommendedName>
</protein>
<proteinExistence type="predicted"/>
<keyword evidence="3" id="KW-1185">Reference proteome</keyword>
<sequence>MDNKHQPIICPLVNKDMSSNTTNESTLPPAPPQKKTKKVTFYIDDRVAKRFKDFVNELGAENDSPRLNSHYATIALDEWLKKYGR</sequence>
<evidence type="ECO:0008006" key="4">
    <source>
        <dbReference type="Google" id="ProtNLM"/>
    </source>
</evidence>
<organism evidence="2 3">
    <name type="scientific">Laceyella sacchari</name>
    <name type="common">Thermoactinomyces thalpophilus</name>
    <dbReference type="NCBI Taxonomy" id="37482"/>
    <lineage>
        <taxon>Bacteria</taxon>
        <taxon>Bacillati</taxon>
        <taxon>Bacillota</taxon>
        <taxon>Bacilli</taxon>
        <taxon>Bacillales</taxon>
        <taxon>Thermoactinomycetaceae</taxon>
        <taxon>Laceyella</taxon>
    </lineage>
</organism>
<keyword evidence="2" id="KW-0614">Plasmid</keyword>